<protein>
    <recommendedName>
        <fullName evidence="3">YgiT-type zinc finger protein</fullName>
    </recommendedName>
</protein>
<proteinExistence type="predicted"/>
<evidence type="ECO:0008006" key="3">
    <source>
        <dbReference type="Google" id="ProtNLM"/>
    </source>
</evidence>
<comment type="caution">
    <text evidence="1">The sequence shown here is derived from an EMBL/GenBank/DDBJ whole genome shotgun (WGS) entry which is preliminary data.</text>
</comment>
<sequence>MNRRVFVFFLKDSRSGNLITKSEVWEMHKEQLMKKPCDCGGIMTIHMHTLIYSAKIKITHVPVYTCTECGRYEPLPFIKSDLGKLIHELGESPPKRHISFADKNEWASVLKETFAAGLFAGGMSEVEDAIRSGIQGRIDLLLDVYRVAADLLDRKWMDETGKRISQLTVQSAERAK</sequence>
<accession>A0ABX3EXE4</accession>
<evidence type="ECO:0000313" key="2">
    <source>
        <dbReference type="Proteomes" id="UP000186058"/>
    </source>
</evidence>
<evidence type="ECO:0000313" key="1">
    <source>
        <dbReference type="EMBL" id="OKP92046.1"/>
    </source>
</evidence>
<name>A0ABX3EXE4_9BACL</name>
<dbReference type="EMBL" id="LVWI01000001">
    <property type="protein sequence ID" value="OKP92046.1"/>
    <property type="molecule type" value="Genomic_DNA"/>
</dbReference>
<dbReference type="Proteomes" id="UP000186058">
    <property type="component" value="Unassembled WGS sequence"/>
</dbReference>
<keyword evidence="2" id="KW-1185">Reference proteome</keyword>
<gene>
    <name evidence="1" type="ORF">A3844_02740</name>
</gene>
<organism evidence="1 2">
    <name type="scientific">Paenibacillus helianthi</name>
    <dbReference type="NCBI Taxonomy" id="1349432"/>
    <lineage>
        <taxon>Bacteria</taxon>
        <taxon>Bacillati</taxon>
        <taxon>Bacillota</taxon>
        <taxon>Bacilli</taxon>
        <taxon>Bacillales</taxon>
        <taxon>Paenibacillaceae</taxon>
        <taxon>Paenibacillus</taxon>
    </lineage>
</organism>
<reference evidence="1 2" key="1">
    <citation type="submission" date="2016-03" db="EMBL/GenBank/DDBJ databases">
        <authorList>
            <person name="Sant'Anna F.H."/>
            <person name="Ambrosini A."/>
            <person name="Souza R."/>
            <person name="Bach E."/>
            <person name="Fernandes G."/>
            <person name="Balsanelli E."/>
            <person name="Baura V.A."/>
            <person name="Souza E.M."/>
            <person name="Passaglia L."/>
        </authorList>
    </citation>
    <scope>NUCLEOTIDE SEQUENCE [LARGE SCALE GENOMIC DNA]</scope>
    <source>
        <strain evidence="1 2">P26E</strain>
    </source>
</reference>